<dbReference type="InterPro" id="IPR006797">
    <property type="entry name" value="PRELI/MSF1_dom"/>
</dbReference>
<protein>
    <submittedName>
        <fullName evidence="3">Protein preli-like,PRELI domain-containing protein 1, mitochondrial</fullName>
    </submittedName>
</protein>
<name>A0A8S3RP43_MYTED</name>
<feature type="region of interest" description="Disordered" evidence="1">
    <location>
        <begin position="190"/>
        <end position="215"/>
    </location>
</feature>
<evidence type="ECO:0000259" key="2">
    <source>
        <dbReference type="PROSITE" id="PS50904"/>
    </source>
</evidence>
<dbReference type="Proteomes" id="UP000683360">
    <property type="component" value="Unassembled WGS sequence"/>
</dbReference>
<evidence type="ECO:0000313" key="4">
    <source>
        <dbReference type="Proteomes" id="UP000683360"/>
    </source>
</evidence>
<organism evidence="3 4">
    <name type="scientific">Mytilus edulis</name>
    <name type="common">Blue mussel</name>
    <dbReference type="NCBI Taxonomy" id="6550"/>
    <lineage>
        <taxon>Eukaryota</taxon>
        <taxon>Metazoa</taxon>
        <taxon>Spiralia</taxon>
        <taxon>Lophotrochozoa</taxon>
        <taxon>Mollusca</taxon>
        <taxon>Bivalvia</taxon>
        <taxon>Autobranchia</taxon>
        <taxon>Pteriomorphia</taxon>
        <taxon>Mytilida</taxon>
        <taxon>Mytiloidea</taxon>
        <taxon>Mytilidae</taxon>
        <taxon>Mytilinae</taxon>
        <taxon>Mytilus</taxon>
    </lineage>
</organism>
<evidence type="ECO:0000313" key="3">
    <source>
        <dbReference type="EMBL" id="CAG2208057.1"/>
    </source>
</evidence>
<keyword evidence="4" id="KW-1185">Reference proteome</keyword>
<evidence type="ECO:0000256" key="1">
    <source>
        <dbReference type="SAM" id="MobiDB-lite"/>
    </source>
</evidence>
<feature type="domain" description="PRELI/MSF1" evidence="2">
    <location>
        <begin position="1"/>
        <end position="169"/>
    </location>
</feature>
<dbReference type="EMBL" id="CAJPWZ010001100">
    <property type="protein sequence ID" value="CAG2208057.1"/>
    <property type="molecule type" value="Genomic_DNA"/>
</dbReference>
<dbReference type="InterPro" id="IPR037365">
    <property type="entry name" value="Slowmo/Ups"/>
</dbReference>
<gene>
    <name evidence="3" type="ORF">MEDL_22282</name>
</gene>
<feature type="compositionally biased region" description="Basic and acidic residues" evidence="1">
    <location>
        <begin position="190"/>
        <end position="207"/>
    </location>
</feature>
<proteinExistence type="predicted"/>
<dbReference type="PROSITE" id="PS50904">
    <property type="entry name" value="PRELI_MSF1"/>
    <property type="match status" value="1"/>
</dbReference>
<accession>A0A8S3RP43</accession>
<reference evidence="3" key="1">
    <citation type="submission" date="2021-03" db="EMBL/GenBank/DDBJ databases">
        <authorList>
            <person name="Bekaert M."/>
        </authorList>
    </citation>
    <scope>NUCLEOTIDE SEQUENCE</scope>
</reference>
<dbReference type="AlphaFoldDB" id="A0A8S3RP43"/>
<dbReference type="GO" id="GO:0005758">
    <property type="term" value="C:mitochondrial intermembrane space"/>
    <property type="evidence" value="ECO:0007669"/>
    <property type="project" value="InterPro"/>
</dbReference>
<dbReference type="OrthoDB" id="341300at2759"/>
<dbReference type="Pfam" id="PF04707">
    <property type="entry name" value="PRELI"/>
    <property type="match status" value="1"/>
</dbReference>
<dbReference type="PANTHER" id="PTHR11158">
    <property type="entry name" value="MSF1/PX19 RELATED"/>
    <property type="match status" value="1"/>
</dbReference>
<comment type="caution">
    <text evidence="3">The sequence shown here is derived from an EMBL/GenBank/DDBJ whole genome shotgun (WGS) entry which is preliminary data.</text>
</comment>
<sequence length="215" mass="25026">MKFFSTLLPYNFNWDQVAVGLWQRYPNPKSKHVLTEDVVSRVLVWKKIFTKRLLTKKYNVPKWGRDGPKWYVTAIIEESVVDPVKKTMTTYTRNIDLKWFINVVEKCVYTVDPENRCKVIQEKSFWNTSKVFGFGRAIELYGYEKAKKDAQKTHEGFIQILEKLFPSDTFVPATVLATTGKERIKQTARKATEMAKDATEKAKDKAKSRVFVPNS</sequence>